<sequence>MAAESKISRPLRMGGLNPFNRLDRFSRLTGSRTSCRLSQSETAKVSN</sequence>
<name>A0A0J1B5Q8_RHOIS</name>
<dbReference type="AlphaFoldDB" id="A0A0J1B5Q8"/>
<organism evidence="1 2">
    <name type="scientific">Rhodopirellula islandica</name>
    <dbReference type="NCBI Taxonomy" id="595434"/>
    <lineage>
        <taxon>Bacteria</taxon>
        <taxon>Pseudomonadati</taxon>
        <taxon>Planctomycetota</taxon>
        <taxon>Planctomycetia</taxon>
        <taxon>Pirellulales</taxon>
        <taxon>Pirellulaceae</taxon>
        <taxon>Rhodopirellula</taxon>
    </lineage>
</organism>
<evidence type="ECO:0000313" key="2">
    <source>
        <dbReference type="Proteomes" id="UP000036367"/>
    </source>
</evidence>
<accession>A0A0J1B5Q8</accession>
<comment type="caution">
    <text evidence="1">The sequence shown here is derived from an EMBL/GenBank/DDBJ whole genome shotgun (WGS) entry which is preliminary data.</text>
</comment>
<dbReference type="STRING" id="595434.RISK_005825"/>
<dbReference type="PATRIC" id="fig|595434.4.peg.5529"/>
<reference evidence="1" key="1">
    <citation type="submission" date="2015-05" db="EMBL/GenBank/DDBJ databases">
        <title>Permanent draft genome of Rhodopirellula islandicus K833.</title>
        <authorList>
            <person name="Kizina J."/>
            <person name="Richter M."/>
            <person name="Glockner F.O."/>
            <person name="Harder J."/>
        </authorList>
    </citation>
    <scope>NUCLEOTIDE SEQUENCE [LARGE SCALE GENOMIC DNA]</scope>
    <source>
        <strain evidence="1">K833</strain>
    </source>
</reference>
<proteinExistence type="predicted"/>
<dbReference type="Proteomes" id="UP000036367">
    <property type="component" value="Unassembled WGS sequence"/>
</dbReference>
<protein>
    <submittedName>
        <fullName evidence="1">Uncharacterized protein</fullName>
    </submittedName>
</protein>
<gene>
    <name evidence="1" type="ORF">RISK_005825</name>
</gene>
<dbReference type="EMBL" id="LECT01000045">
    <property type="protein sequence ID" value="KLU02155.1"/>
    <property type="molecule type" value="Genomic_DNA"/>
</dbReference>
<evidence type="ECO:0000313" key="1">
    <source>
        <dbReference type="EMBL" id="KLU02155.1"/>
    </source>
</evidence>
<keyword evidence="2" id="KW-1185">Reference proteome</keyword>